<feature type="active site" description="Nucleophile" evidence="1">
    <location>
        <position position="269"/>
    </location>
</feature>
<evidence type="ECO:0000256" key="1">
    <source>
        <dbReference type="PIRSR" id="PIRSR610347-1"/>
    </source>
</evidence>
<evidence type="ECO:0000256" key="3">
    <source>
        <dbReference type="PIRSR" id="PIRSR610347-3"/>
    </source>
</evidence>
<feature type="site" description="Interaction with DNA" evidence="3">
    <location>
        <position position="536"/>
    </location>
</feature>
<dbReference type="PANTHER" id="PTHR12415:SF4">
    <property type="entry name" value="TYROSYL-DNA PHOSPHODIESTERASE DOMAIN-CONTAINING PROTEIN"/>
    <property type="match status" value="1"/>
</dbReference>
<evidence type="ECO:0000259" key="5">
    <source>
        <dbReference type="PROSITE" id="PS50035"/>
    </source>
</evidence>
<organism evidence="6 7">
    <name type="scientific">Lasiosphaeris hirsuta</name>
    <dbReference type="NCBI Taxonomy" id="260670"/>
    <lineage>
        <taxon>Eukaryota</taxon>
        <taxon>Fungi</taxon>
        <taxon>Dikarya</taxon>
        <taxon>Ascomycota</taxon>
        <taxon>Pezizomycotina</taxon>
        <taxon>Sordariomycetes</taxon>
        <taxon>Sordariomycetidae</taxon>
        <taxon>Sordariales</taxon>
        <taxon>Lasiosphaeriaceae</taxon>
        <taxon>Lasiosphaeris</taxon>
    </lineage>
</organism>
<feature type="active site" description="Proton donor/acceptor" evidence="1">
    <location>
        <position position="510"/>
    </location>
</feature>
<evidence type="ECO:0000313" key="7">
    <source>
        <dbReference type="Proteomes" id="UP001172102"/>
    </source>
</evidence>
<keyword evidence="7" id="KW-1185">Reference proteome</keyword>
<dbReference type="CDD" id="cd09122">
    <property type="entry name" value="PLDc_Tdp1_1"/>
    <property type="match status" value="1"/>
</dbReference>
<protein>
    <submittedName>
        <fullName evidence="6">Tyrosyl-DNA phosphodiesterase-domain-containing protein</fullName>
    </submittedName>
</protein>
<dbReference type="InterPro" id="IPR010347">
    <property type="entry name" value="Tdp1"/>
</dbReference>
<reference evidence="6" key="1">
    <citation type="submission" date="2023-06" db="EMBL/GenBank/DDBJ databases">
        <title>Genome-scale phylogeny and comparative genomics of the fungal order Sordariales.</title>
        <authorList>
            <consortium name="Lawrence Berkeley National Laboratory"/>
            <person name="Hensen N."/>
            <person name="Bonometti L."/>
            <person name="Westerberg I."/>
            <person name="Brannstrom I.O."/>
            <person name="Guillou S."/>
            <person name="Cros-Aarteil S."/>
            <person name="Calhoun S."/>
            <person name="Haridas S."/>
            <person name="Kuo A."/>
            <person name="Mondo S."/>
            <person name="Pangilinan J."/>
            <person name="Riley R."/>
            <person name="Labutti K."/>
            <person name="Andreopoulos B."/>
            <person name="Lipzen A."/>
            <person name="Chen C."/>
            <person name="Yanf M."/>
            <person name="Daum C."/>
            <person name="Ng V."/>
            <person name="Clum A."/>
            <person name="Steindorff A."/>
            <person name="Ohm R."/>
            <person name="Martin F."/>
            <person name="Silar P."/>
            <person name="Natvig D."/>
            <person name="Lalanne C."/>
            <person name="Gautier V."/>
            <person name="Ament-Velasquez S.L."/>
            <person name="Kruys A."/>
            <person name="Hutchinson M.I."/>
            <person name="Powell A.J."/>
            <person name="Barry K."/>
            <person name="Miller A.N."/>
            <person name="Grigoriev I.V."/>
            <person name="Debuchy R."/>
            <person name="Gladieux P."/>
            <person name="Thoren M.H."/>
            <person name="Johannesson H."/>
        </authorList>
    </citation>
    <scope>NUCLEOTIDE SEQUENCE</scope>
    <source>
        <strain evidence="6">SMH4607-1</strain>
    </source>
</reference>
<gene>
    <name evidence="6" type="ORF">B0H67DRAFT_646548</name>
</gene>
<feature type="compositionally biased region" description="Basic and acidic residues" evidence="4">
    <location>
        <begin position="31"/>
        <end position="42"/>
    </location>
</feature>
<feature type="binding site" evidence="2">
    <location>
        <position position="271"/>
    </location>
    <ligand>
        <name>substrate</name>
    </ligand>
</feature>
<dbReference type="PANTHER" id="PTHR12415">
    <property type="entry name" value="TYROSYL-DNA PHOSPHODIESTERASE 1"/>
    <property type="match status" value="1"/>
</dbReference>
<sequence length="624" mass="68322">MADNQLVEINGNDVDEDEALRIAIALSLGEDPAKPNKVHGDAFDPSQDDTASDNSELFITSPPEPAPPPPAPSSSSLSTFGLDRKKMEQERLARLNKRKASELSPSAASDPDSRLTQRQKIGGFGVLLPSGGAGAATVSSKLPLRETPASKPTHTKPPVASEPVNVPIESNLPFPRGVVKRTWAPSQPRLGDDIKIEEVLQKNKLKLAVLSSYQWDEEWMLSKIDLTRTKMVLIAFAVDEKQKKEMIGNVPQDKIRFCFPKMLAQGNMHSKLQLLKYDSYLRIVVPTGNMIAYDWGETGSMENMVFIIDLPKFETLEQSEAQELPVFGEDLLYFLTAQGLDGKLIDSLRKYDFSETSRYGFVHSIAGSHCSGDAWKRTGYCSLGRSVRALGLASDGITEMDIVCASIGAVNNSLLRALYYACQGDSGMKEYESRTAGSKAKGVTGADGDMDTLKSHVRVYFPSQETVAQSRGGKNAGGTICFTSRWWNAPTFPHEVLVDYQATRKGMLVHSKAIFVRSQGVTARLGFAYVGSANLSESAWGRLVKDRGTGTPKMTCRNWECGVLILADEGKNGRTALNETELRKGAASQTSSLRIFEGRVPIPMELPGTPFSNSSRMPWFYQDG</sequence>
<dbReference type="Pfam" id="PF06087">
    <property type="entry name" value="Tyr-DNA_phospho"/>
    <property type="match status" value="1"/>
</dbReference>
<evidence type="ECO:0000256" key="4">
    <source>
        <dbReference type="SAM" id="MobiDB-lite"/>
    </source>
</evidence>
<dbReference type="GO" id="GO:0006281">
    <property type="term" value="P:DNA repair"/>
    <property type="evidence" value="ECO:0007669"/>
    <property type="project" value="InterPro"/>
</dbReference>
<feature type="compositionally biased region" description="Basic and acidic residues" evidence="4">
    <location>
        <begin position="82"/>
        <end position="93"/>
    </location>
</feature>
<evidence type="ECO:0000256" key="2">
    <source>
        <dbReference type="PIRSR" id="PIRSR610347-2"/>
    </source>
</evidence>
<feature type="region of interest" description="Disordered" evidence="4">
    <location>
        <begin position="135"/>
        <end position="164"/>
    </location>
</feature>
<dbReference type="GO" id="GO:0005634">
    <property type="term" value="C:nucleus"/>
    <property type="evidence" value="ECO:0007669"/>
    <property type="project" value="InterPro"/>
</dbReference>
<proteinExistence type="predicted"/>
<dbReference type="AlphaFoldDB" id="A0AA40A8N0"/>
<feature type="domain" description="PLD phosphodiesterase" evidence="5">
    <location>
        <begin position="505"/>
        <end position="539"/>
    </location>
</feature>
<dbReference type="SUPFAM" id="SSF56024">
    <property type="entry name" value="Phospholipase D/nuclease"/>
    <property type="match status" value="2"/>
</dbReference>
<feature type="compositionally biased region" description="Pro residues" evidence="4">
    <location>
        <begin position="62"/>
        <end position="72"/>
    </location>
</feature>
<dbReference type="Proteomes" id="UP001172102">
    <property type="component" value="Unassembled WGS sequence"/>
</dbReference>
<dbReference type="InterPro" id="IPR001736">
    <property type="entry name" value="PLipase_D/transphosphatidylase"/>
</dbReference>
<comment type="caution">
    <text evidence="6">The sequence shown here is derived from an EMBL/GenBank/DDBJ whole genome shotgun (WGS) entry which is preliminary data.</text>
</comment>
<dbReference type="GO" id="GO:0017005">
    <property type="term" value="F:3'-tyrosyl-DNA phosphodiesterase activity"/>
    <property type="evidence" value="ECO:0007669"/>
    <property type="project" value="TreeGrafter"/>
</dbReference>
<feature type="region of interest" description="Disordered" evidence="4">
    <location>
        <begin position="28"/>
        <end position="115"/>
    </location>
</feature>
<evidence type="ECO:0000313" key="6">
    <source>
        <dbReference type="EMBL" id="KAK0711148.1"/>
    </source>
</evidence>
<dbReference type="GO" id="GO:0003690">
    <property type="term" value="F:double-stranded DNA binding"/>
    <property type="evidence" value="ECO:0007669"/>
    <property type="project" value="TreeGrafter"/>
</dbReference>
<dbReference type="EMBL" id="JAUKUA010000005">
    <property type="protein sequence ID" value="KAK0711148.1"/>
    <property type="molecule type" value="Genomic_DNA"/>
</dbReference>
<accession>A0AA40A8N0</accession>
<feature type="binding site" evidence="2">
    <location>
        <position position="512"/>
    </location>
    <ligand>
        <name>substrate</name>
    </ligand>
</feature>
<dbReference type="Gene3D" id="3.30.870.10">
    <property type="entry name" value="Endonuclease Chain A"/>
    <property type="match status" value="2"/>
</dbReference>
<name>A0AA40A8N0_9PEZI</name>
<dbReference type="GO" id="GO:0003697">
    <property type="term" value="F:single-stranded DNA binding"/>
    <property type="evidence" value="ECO:0007669"/>
    <property type="project" value="TreeGrafter"/>
</dbReference>
<dbReference type="PROSITE" id="PS50035">
    <property type="entry name" value="PLD"/>
    <property type="match status" value="1"/>
</dbReference>